<feature type="signal peptide" evidence="1">
    <location>
        <begin position="1"/>
        <end position="19"/>
    </location>
</feature>
<dbReference type="KEGG" id="osu:NT6N_35850"/>
<reference evidence="3" key="1">
    <citation type="submission" date="2024-07" db="EMBL/GenBank/DDBJ databases">
        <title>Complete genome sequence of Verrucomicrobiaceae bacterium NT6N.</title>
        <authorList>
            <person name="Huang C."/>
            <person name="Takami H."/>
            <person name="Hamasaki K."/>
        </authorList>
    </citation>
    <scope>NUCLEOTIDE SEQUENCE</scope>
    <source>
        <strain evidence="3">NT6N</strain>
    </source>
</reference>
<feature type="chain" id="PRO_5043580160" description="Ice-binding protein C-terminal domain-containing protein" evidence="1">
    <location>
        <begin position="20"/>
        <end position="265"/>
    </location>
</feature>
<accession>A0AAT9FR84</accession>
<evidence type="ECO:0000256" key="1">
    <source>
        <dbReference type="SAM" id="SignalP"/>
    </source>
</evidence>
<dbReference type="NCBIfam" id="TIGR02595">
    <property type="entry name" value="PEP_CTERM"/>
    <property type="match status" value="1"/>
</dbReference>
<proteinExistence type="predicted"/>
<sequence length="265" mass="27409">MKIQLIIVALATSSLPMSAATVVNYSAGVAPTTGTTGASDPVTQGWSANGGATAFSHGLDSSNGGWRITDGTTQQPYFYQQAISVSDAAAMAAGDWSATWTMTVNADAVNSGGGGVDEYYASPNNGRQNNNAMWIEVSSSFRYILTYNVDANNDIQITDGTNTFQISTANNQLSQEIGASFANHVTYTLSSSGGVVSLSDSLNGLHGVVATSGAATQDRVLWGATSSGGQGSTTWNSVNVQTVPEPTSSMLLGMAGVLLILRRKK</sequence>
<dbReference type="EMBL" id="AP026866">
    <property type="protein sequence ID" value="BDS08545.1"/>
    <property type="molecule type" value="Genomic_DNA"/>
</dbReference>
<gene>
    <name evidence="3" type="ORF">NT6N_35850</name>
</gene>
<evidence type="ECO:0000259" key="2">
    <source>
        <dbReference type="Pfam" id="PF07589"/>
    </source>
</evidence>
<organism evidence="3">
    <name type="scientific">Oceaniferula spumae</name>
    <dbReference type="NCBI Taxonomy" id="2979115"/>
    <lineage>
        <taxon>Bacteria</taxon>
        <taxon>Pseudomonadati</taxon>
        <taxon>Verrucomicrobiota</taxon>
        <taxon>Verrucomicrobiia</taxon>
        <taxon>Verrucomicrobiales</taxon>
        <taxon>Verrucomicrobiaceae</taxon>
        <taxon>Oceaniferula</taxon>
    </lineage>
</organism>
<dbReference type="Gene3D" id="2.60.120.200">
    <property type="match status" value="1"/>
</dbReference>
<protein>
    <recommendedName>
        <fullName evidence="2">Ice-binding protein C-terminal domain-containing protein</fullName>
    </recommendedName>
</protein>
<dbReference type="AlphaFoldDB" id="A0AAT9FR84"/>
<dbReference type="InterPro" id="IPR013424">
    <property type="entry name" value="Ice-binding_C"/>
</dbReference>
<keyword evidence="1" id="KW-0732">Signal</keyword>
<feature type="domain" description="Ice-binding protein C-terminal" evidence="2">
    <location>
        <begin position="242"/>
        <end position="264"/>
    </location>
</feature>
<name>A0AAT9FR84_9BACT</name>
<dbReference type="Pfam" id="PF07589">
    <property type="entry name" value="PEP-CTERM"/>
    <property type="match status" value="1"/>
</dbReference>
<evidence type="ECO:0000313" key="3">
    <source>
        <dbReference type="EMBL" id="BDS08545.1"/>
    </source>
</evidence>